<protein>
    <submittedName>
        <fullName evidence="1">Uncharacterized protein</fullName>
    </submittedName>
</protein>
<sequence>MTIDDLMPTCITFICDSNPQYWIGRSFSLPSFIDSILRPLVLTLYAYTIQSLSVG</sequence>
<keyword evidence="1" id="KW-0496">Mitochondrion</keyword>
<name>A0A124GNZ6_PICGL</name>
<accession>A0A124GNZ6</accession>
<comment type="caution">
    <text evidence="1">The sequence shown here is derived from an EMBL/GenBank/DDBJ whole genome shotgun (WGS) entry which is preliminary data.</text>
</comment>
<dbReference type="EMBL" id="LKAM01000001">
    <property type="protein sequence ID" value="KUM50373.1"/>
    <property type="molecule type" value="Genomic_DNA"/>
</dbReference>
<dbReference type="AlphaFoldDB" id="A0A124GNZ6"/>
<proteinExistence type="predicted"/>
<gene>
    <name evidence="1" type="ORF">ABT39_MTgene216</name>
</gene>
<organism evidence="1">
    <name type="scientific">Picea glauca</name>
    <name type="common">White spruce</name>
    <name type="synonym">Pinus glauca</name>
    <dbReference type="NCBI Taxonomy" id="3330"/>
    <lineage>
        <taxon>Eukaryota</taxon>
        <taxon>Viridiplantae</taxon>
        <taxon>Streptophyta</taxon>
        <taxon>Embryophyta</taxon>
        <taxon>Tracheophyta</taxon>
        <taxon>Spermatophyta</taxon>
        <taxon>Pinopsida</taxon>
        <taxon>Pinidae</taxon>
        <taxon>Conifers I</taxon>
        <taxon>Pinales</taxon>
        <taxon>Pinaceae</taxon>
        <taxon>Picea</taxon>
    </lineage>
</organism>
<geneLocation type="mitochondrion" evidence="1"/>
<evidence type="ECO:0000313" key="1">
    <source>
        <dbReference type="EMBL" id="KUM50373.1"/>
    </source>
</evidence>
<reference evidence="1" key="1">
    <citation type="journal article" date="2015" name="Genome Biol. Evol.">
        <title>Organellar Genomes of White Spruce (Picea glauca): Assembly and Annotation.</title>
        <authorList>
            <person name="Jackman S.D."/>
            <person name="Warren R.L."/>
            <person name="Gibb E.A."/>
            <person name="Vandervalk B.P."/>
            <person name="Mohamadi H."/>
            <person name="Chu J."/>
            <person name="Raymond A."/>
            <person name="Pleasance S."/>
            <person name="Coope R."/>
            <person name="Wildung M.R."/>
            <person name="Ritland C.E."/>
            <person name="Bousquet J."/>
            <person name="Jones S.J."/>
            <person name="Bohlmann J."/>
            <person name="Birol I."/>
        </authorList>
    </citation>
    <scope>NUCLEOTIDE SEQUENCE [LARGE SCALE GENOMIC DNA]</scope>
    <source>
        <tissue evidence="1">Flushing bud</tissue>
    </source>
</reference>